<dbReference type="VEuPathDB" id="ToxoDB:cyc_08068"/>
<feature type="compositionally biased region" description="Basic and acidic residues" evidence="1">
    <location>
        <begin position="10"/>
        <end position="26"/>
    </location>
</feature>
<reference evidence="2 3" key="1">
    <citation type="journal article" date="2016" name="BMC Genomics">
        <title>Comparative genomics reveals Cyclospora cayetanensis possesses coccidia-like metabolism and invasion components but unique surface antigens.</title>
        <authorList>
            <person name="Liu S."/>
            <person name="Wang L."/>
            <person name="Zheng H."/>
            <person name="Xu Z."/>
            <person name="Roellig D.M."/>
            <person name="Li N."/>
            <person name="Frace M.A."/>
            <person name="Tang K."/>
            <person name="Arrowood M.J."/>
            <person name="Moss D.M."/>
            <person name="Zhang L."/>
            <person name="Feng Y."/>
            <person name="Xiao L."/>
        </authorList>
    </citation>
    <scope>NUCLEOTIDE SEQUENCE [LARGE SCALE GENOMIC DNA]</scope>
    <source>
        <strain evidence="2 3">CHN_HEN01</strain>
    </source>
</reference>
<evidence type="ECO:0000313" key="3">
    <source>
        <dbReference type="Proteomes" id="UP000095192"/>
    </source>
</evidence>
<accession>A0A1D3CRQ7</accession>
<protein>
    <submittedName>
        <fullName evidence="2">Uncharacterized protein</fullName>
    </submittedName>
</protein>
<feature type="compositionally biased region" description="Basic and acidic residues" evidence="1">
    <location>
        <begin position="66"/>
        <end position="86"/>
    </location>
</feature>
<name>A0A1D3CRQ7_9EIME</name>
<sequence length="86" mass="9727">MEEPRLQQQVDRRLHEGSHAADTEQDKGEEEEQAEEAAPVERSPRRLGSSWRTLAGGGNDVASDCEGCRRRDERQNSVEERHSKGI</sequence>
<gene>
    <name evidence="2" type="ORF">cyc_08068</name>
</gene>
<evidence type="ECO:0000313" key="2">
    <source>
        <dbReference type="EMBL" id="OEH73884.1"/>
    </source>
</evidence>
<proteinExistence type="predicted"/>
<keyword evidence="3" id="KW-1185">Reference proteome</keyword>
<feature type="region of interest" description="Disordered" evidence="1">
    <location>
        <begin position="1"/>
        <end position="86"/>
    </location>
</feature>
<evidence type="ECO:0000256" key="1">
    <source>
        <dbReference type="SAM" id="MobiDB-lite"/>
    </source>
</evidence>
<dbReference type="EMBL" id="JROU02002212">
    <property type="protein sequence ID" value="OEH73884.1"/>
    <property type="molecule type" value="Genomic_DNA"/>
</dbReference>
<organism evidence="2 3">
    <name type="scientific">Cyclospora cayetanensis</name>
    <dbReference type="NCBI Taxonomy" id="88456"/>
    <lineage>
        <taxon>Eukaryota</taxon>
        <taxon>Sar</taxon>
        <taxon>Alveolata</taxon>
        <taxon>Apicomplexa</taxon>
        <taxon>Conoidasida</taxon>
        <taxon>Coccidia</taxon>
        <taxon>Eucoccidiorida</taxon>
        <taxon>Eimeriorina</taxon>
        <taxon>Eimeriidae</taxon>
        <taxon>Cyclospora</taxon>
    </lineage>
</organism>
<dbReference type="AlphaFoldDB" id="A0A1D3CRQ7"/>
<dbReference type="InParanoid" id="A0A1D3CRQ7"/>
<dbReference type="Proteomes" id="UP000095192">
    <property type="component" value="Unassembled WGS sequence"/>
</dbReference>
<comment type="caution">
    <text evidence="2">The sequence shown here is derived from an EMBL/GenBank/DDBJ whole genome shotgun (WGS) entry which is preliminary data.</text>
</comment>